<evidence type="ECO:0000256" key="3">
    <source>
        <dbReference type="ARBA" id="ARBA00008919"/>
    </source>
</evidence>
<evidence type="ECO:0000313" key="17">
    <source>
        <dbReference type="EnsemblMetazoa" id="CapteP228146"/>
    </source>
</evidence>
<dbReference type="Proteomes" id="UP000014760">
    <property type="component" value="Unassembled WGS sequence"/>
</dbReference>
<dbReference type="AlphaFoldDB" id="R7UGG1"/>
<gene>
    <name evidence="16" type="ORF">CAPTEDRAFT_228146</name>
</gene>
<protein>
    <recommendedName>
        <fullName evidence="12">Fucosyltransferase</fullName>
        <ecNumber evidence="12">2.4.1.-</ecNumber>
    </recommendedName>
</protein>
<dbReference type="Gene3D" id="3.40.50.11660">
    <property type="entry name" value="Glycosyl transferase family 10, C-terminal domain"/>
    <property type="match status" value="1"/>
</dbReference>
<dbReference type="InterPro" id="IPR055270">
    <property type="entry name" value="Glyco_tran_10_C"/>
</dbReference>
<evidence type="ECO:0000256" key="9">
    <source>
        <dbReference type="ARBA" id="ARBA00023034"/>
    </source>
</evidence>
<evidence type="ECO:0000259" key="15">
    <source>
        <dbReference type="Pfam" id="PF17039"/>
    </source>
</evidence>
<dbReference type="EnsemblMetazoa" id="CapteT228146">
    <property type="protein sequence ID" value="CapteP228146"/>
    <property type="gene ID" value="CapteG228146"/>
</dbReference>
<evidence type="ECO:0000256" key="13">
    <source>
        <dbReference type="SAM" id="MobiDB-lite"/>
    </source>
</evidence>
<keyword evidence="10 12" id="KW-0472">Membrane</keyword>
<feature type="domain" description="Fucosyltransferase C-terminal" evidence="14">
    <location>
        <begin position="224"/>
        <end position="400"/>
    </location>
</feature>
<keyword evidence="11" id="KW-0325">Glycoprotein</keyword>
<evidence type="ECO:0000313" key="16">
    <source>
        <dbReference type="EMBL" id="ELU05173.1"/>
    </source>
</evidence>
<comment type="subcellular location">
    <subcellularLocation>
        <location evidence="1">Golgi apparatus membrane</location>
        <topology evidence="1">Single-pass type II membrane protein</topology>
    </subcellularLocation>
    <subcellularLocation>
        <location evidence="12">Golgi apparatus</location>
        <location evidence="12">Golgi stack membrane</location>
        <topology evidence="12">Single-pass type II membrane protein</topology>
    </subcellularLocation>
</comment>
<evidence type="ECO:0000256" key="5">
    <source>
        <dbReference type="ARBA" id="ARBA00022679"/>
    </source>
</evidence>
<dbReference type="GO" id="GO:0008417">
    <property type="term" value="F:fucosyltransferase activity"/>
    <property type="evidence" value="ECO:0007669"/>
    <property type="project" value="InterPro"/>
</dbReference>
<evidence type="ECO:0000256" key="10">
    <source>
        <dbReference type="ARBA" id="ARBA00023136"/>
    </source>
</evidence>
<feature type="domain" description="Fucosyltransferase N-terminal" evidence="15">
    <location>
        <begin position="108"/>
        <end position="201"/>
    </location>
</feature>
<dbReference type="EC" id="2.4.1.-" evidence="12"/>
<evidence type="ECO:0000256" key="4">
    <source>
        <dbReference type="ARBA" id="ARBA00022676"/>
    </source>
</evidence>
<name>R7UGG1_CAPTE</name>
<evidence type="ECO:0000256" key="12">
    <source>
        <dbReference type="RuleBase" id="RU003832"/>
    </source>
</evidence>
<dbReference type="Pfam" id="PF00852">
    <property type="entry name" value="Glyco_transf_10"/>
    <property type="match status" value="1"/>
</dbReference>
<evidence type="ECO:0000256" key="8">
    <source>
        <dbReference type="ARBA" id="ARBA00022989"/>
    </source>
</evidence>
<comment type="pathway">
    <text evidence="2">Protein modification; protein glycosylation.</text>
</comment>
<feature type="compositionally biased region" description="Basic and acidic residues" evidence="13">
    <location>
        <begin position="449"/>
        <end position="458"/>
    </location>
</feature>
<dbReference type="GO" id="GO:0032580">
    <property type="term" value="C:Golgi cisterna membrane"/>
    <property type="evidence" value="ECO:0007669"/>
    <property type="project" value="UniProtKB-SubCell"/>
</dbReference>
<proteinExistence type="inferred from homology"/>
<dbReference type="SUPFAM" id="SSF53756">
    <property type="entry name" value="UDP-Glycosyltransferase/glycogen phosphorylase"/>
    <property type="match status" value="1"/>
</dbReference>
<keyword evidence="4 12" id="KW-0328">Glycosyltransferase</keyword>
<dbReference type="PANTHER" id="PTHR48438">
    <property type="entry name" value="ALPHA-(1,3)-FUCOSYLTRANSFERASE C-RELATED"/>
    <property type="match status" value="1"/>
</dbReference>
<evidence type="ECO:0000313" key="18">
    <source>
        <dbReference type="Proteomes" id="UP000014760"/>
    </source>
</evidence>
<sequence length="524" mass="60907">MSLVRFCRGKVMPLIKIFIIVQFLLGFLIMSLKSYDCEERIKEARRELDLTKQSKLVPIKPDERGGISLPLKHYETAYPFGTQPGDENLMLHIAGWTIKETTKKKWFNEGEQDFINCPNLEPWMRCSYSSNRNAVNYSKALLFHARYIELDDMPAIRPARQKWIFYENEPPPLTWKRVDLTEYKDIFNITSTYTMDSNVPLLFRNFECIPKTDPVSDRTNYAHGKSAMAVWFISDCKTQSRREFYGVELAKYMSVDSFGKCGTARCPVTETDDGEKCIEKLITSTYKFYLAFEDSFCEGYITEQFGRLLNLNIIPVVMGSVEVGKILPPGSYIDVRDFDSPKALATYLKAIDSNDELYNKYIIAKNQVKCRHPFAFKFSCQLCHYLHVNRYKREQMFDVSKFWSEESRCTPANNFYRGIADDIVSAEPARSPRKKVAPVAMEEEEEEERAPLMRKRVEEDAEEEGAGRPERGYEEDEVDTRPSRRRQPIQEEDDLDNPSAEIDAAPPVRPTIRRRLRQPIPIRN</sequence>
<dbReference type="InterPro" id="IPR031481">
    <property type="entry name" value="Glyco_tran_10_N"/>
</dbReference>
<keyword evidence="6 12" id="KW-0812">Transmembrane</keyword>
<dbReference type="GO" id="GO:0000139">
    <property type="term" value="C:Golgi membrane"/>
    <property type="evidence" value="ECO:0007669"/>
    <property type="project" value="UniProtKB-SubCell"/>
</dbReference>
<dbReference type="FunFam" id="3.40.50.11660:FF:000004">
    <property type="entry name" value="Glycoprotein 3-alpha-L-fucosyltransferase A"/>
    <property type="match status" value="1"/>
</dbReference>
<dbReference type="PANTHER" id="PTHR48438:SF1">
    <property type="entry name" value="ALPHA-(1,3)-FUCOSYLTRANSFERASE C-RELATED"/>
    <property type="match status" value="1"/>
</dbReference>
<keyword evidence="8 12" id="KW-1133">Transmembrane helix</keyword>
<dbReference type="Pfam" id="PF17039">
    <property type="entry name" value="Glyco_tran_10_N"/>
    <property type="match status" value="1"/>
</dbReference>
<feature type="transmembrane region" description="Helical" evidence="12">
    <location>
        <begin position="12"/>
        <end position="32"/>
    </location>
</feature>
<dbReference type="InterPro" id="IPR038577">
    <property type="entry name" value="GT10-like_C_sf"/>
</dbReference>
<keyword evidence="7" id="KW-0735">Signal-anchor</keyword>
<dbReference type="OrthoDB" id="427096at2759"/>
<evidence type="ECO:0000256" key="2">
    <source>
        <dbReference type="ARBA" id="ARBA00004922"/>
    </source>
</evidence>
<accession>R7UGG1</accession>
<dbReference type="InterPro" id="IPR001503">
    <property type="entry name" value="Glyco_trans_10"/>
</dbReference>
<dbReference type="HOGENOM" id="CLU_032075_3_0_1"/>
<dbReference type="EMBL" id="AMQN01001365">
    <property type="status" value="NOT_ANNOTATED_CDS"/>
    <property type="molecule type" value="Genomic_DNA"/>
</dbReference>
<evidence type="ECO:0000256" key="11">
    <source>
        <dbReference type="ARBA" id="ARBA00023180"/>
    </source>
</evidence>
<reference evidence="17" key="3">
    <citation type="submission" date="2015-06" db="UniProtKB">
        <authorList>
            <consortium name="EnsemblMetazoa"/>
        </authorList>
    </citation>
    <scope>IDENTIFICATION</scope>
</reference>
<feature type="region of interest" description="Disordered" evidence="13">
    <location>
        <begin position="427"/>
        <end position="524"/>
    </location>
</feature>
<reference evidence="16 18" key="2">
    <citation type="journal article" date="2013" name="Nature">
        <title>Insights into bilaterian evolution from three spiralian genomes.</title>
        <authorList>
            <person name="Simakov O."/>
            <person name="Marletaz F."/>
            <person name="Cho S.J."/>
            <person name="Edsinger-Gonzales E."/>
            <person name="Havlak P."/>
            <person name="Hellsten U."/>
            <person name="Kuo D.H."/>
            <person name="Larsson T."/>
            <person name="Lv J."/>
            <person name="Arendt D."/>
            <person name="Savage R."/>
            <person name="Osoegawa K."/>
            <person name="de Jong P."/>
            <person name="Grimwood J."/>
            <person name="Chapman J.A."/>
            <person name="Shapiro H."/>
            <person name="Aerts A."/>
            <person name="Otillar R.P."/>
            <person name="Terry A.Y."/>
            <person name="Boore J.L."/>
            <person name="Grigoriev I.V."/>
            <person name="Lindberg D.R."/>
            <person name="Seaver E.C."/>
            <person name="Weisblat D.A."/>
            <person name="Putnam N.H."/>
            <person name="Rokhsar D.S."/>
        </authorList>
    </citation>
    <scope>NUCLEOTIDE SEQUENCE</scope>
    <source>
        <strain evidence="16 18">I ESC-2004</strain>
    </source>
</reference>
<dbReference type="UniPathway" id="UPA00378"/>
<comment type="similarity">
    <text evidence="3 12">Belongs to the glycosyltransferase 10 family.</text>
</comment>
<keyword evidence="9 12" id="KW-0333">Golgi apparatus</keyword>
<dbReference type="STRING" id="283909.R7UGG1"/>
<evidence type="ECO:0000256" key="1">
    <source>
        <dbReference type="ARBA" id="ARBA00004323"/>
    </source>
</evidence>
<evidence type="ECO:0000259" key="14">
    <source>
        <dbReference type="Pfam" id="PF00852"/>
    </source>
</evidence>
<keyword evidence="18" id="KW-1185">Reference proteome</keyword>
<keyword evidence="5 12" id="KW-0808">Transferase</keyword>
<evidence type="ECO:0000256" key="6">
    <source>
        <dbReference type="ARBA" id="ARBA00022692"/>
    </source>
</evidence>
<reference evidence="18" key="1">
    <citation type="submission" date="2012-12" db="EMBL/GenBank/DDBJ databases">
        <authorList>
            <person name="Hellsten U."/>
            <person name="Grimwood J."/>
            <person name="Chapman J.A."/>
            <person name="Shapiro H."/>
            <person name="Aerts A."/>
            <person name="Otillar R.P."/>
            <person name="Terry A.Y."/>
            <person name="Boore J.L."/>
            <person name="Simakov O."/>
            <person name="Marletaz F."/>
            <person name="Cho S.-J."/>
            <person name="Edsinger-Gonzales E."/>
            <person name="Havlak P."/>
            <person name="Kuo D.-H."/>
            <person name="Larsson T."/>
            <person name="Lv J."/>
            <person name="Arendt D."/>
            <person name="Savage R."/>
            <person name="Osoegawa K."/>
            <person name="de Jong P."/>
            <person name="Lindberg D.R."/>
            <person name="Seaver E.C."/>
            <person name="Weisblat D.A."/>
            <person name="Putnam N.H."/>
            <person name="Grigoriev I.V."/>
            <person name="Rokhsar D.S."/>
        </authorList>
    </citation>
    <scope>NUCLEOTIDE SEQUENCE</scope>
    <source>
        <strain evidence="18">I ESC-2004</strain>
    </source>
</reference>
<organism evidence="16">
    <name type="scientific">Capitella teleta</name>
    <name type="common">Polychaete worm</name>
    <dbReference type="NCBI Taxonomy" id="283909"/>
    <lineage>
        <taxon>Eukaryota</taxon>
        <taxon>Metazoa</taxon>
        <taxon>Spiralia</taxon>
        <taxon>Lophotrochozoa</taxon>
        <taxon>Annelida</taxon>
        <taxon>Polychaeta</taxon>
        <taxon>Sedentaria</taxon>
        <taxon>Scolecida</taxon>
        <taxon>Capitellidae</taxon>
        <taxon>Capitella</taxon>
    </lineage>
</organism>
<dbReference type="EMBL" id="KB301771">
    <property type="protein sequence ID" value="ELU05173.1"/>
    <property type="molecule type" value="Genomic_DNA"/>
</dbReference>
<evidence type="ECO:0000256" key="7">
    <source>
        <dbReference type="ARBA" id="ARBA00022968"/>
    </source>
</evidence>